<keyword evidence="2" id="KW-0472">Membrane</keyword>
<dbReference type="Pfam" id="PF03372">
    <property type="entry name" value="Exo_endo_phos"/>
    <property type="match status" value="1"/>
</dbReference>
<keyword evidence="4" id="KW-0378">Hydrolase</keyword>
<dbReference type="InterPro" id="IPR005135">
    <property type="entry name" value="Endo/exonuclease/phosphatase"/>
</dbReference>
<feature type="transmembrane region" description="Helical" evidence="2">
    <location>
        <begin position="37"/>
        <end position="57"/>
    </location>
</feature>
<evidence type="ECO:0000256" key="2">
    <source>
        <dbReference type="SAM" id="Phobius"/>
    </source>
</evidence>
<dbReference type="RefSeq" id="WP_219504766.1">
    <property type="nucleotide sequence ID" value="NZ_JAHXDN010000004.1"/>
</dbReference>
<organism evidence="4 5">
    <name type="scientific">Roseobacter insulae</name>
    <dbReference type="NCBI Taxonomy" id="2859783"/>
    <lineage>
        <taxon>Bacteria</taxon>
        <taxon>Pseudomonadati</taxon>
        <taxon>Pseudomonadota</taxon>
        <taxon>Alphaproteobacteria</taxon>
        <taxon>Rhodobacterales</taxon>
        <taxon>Roseobacteraceae</taxon>
        <taxon>Roseobacter</taxon>
    </lineage>
</organism>
<evidence type="ECO:0000256" key="1">
    <source>
        <dbReference type="SAM" id="MobiDB-lite"/>
    </source>
</evidence>
<keyword evidence="4" id="KW-0540">Nuclease</keyword>
<keyword evidence="4" id="KW-0255">Endonuclease</keyword>
<accession>A0A9X1FXG9</accession>
<evidence type="ECO:0000313" key="5">
    <source>
        <dbReference type="Proteomes" id="UP001138661"/>
    </source>
</evidence>
<dbReference type="GO" id="GO:0004519">
    <property type="term" value="F:endonuclease activity"/>
    <property type="evidence" value="ECO:0007669"/>
    <property type="project" value="UniProtKB-KW"/>
</dbReference>
<reference evidence="4" key="1">
    <citation type="submission" date="2021-07" db="EMBL/GenBank/DDBJ databases">
        <title>Roseobacter insulae sp. nov., isolated from a tidal flat.</title>
        <authorList>
            <person name="Park S."/>
            <person name="Yoon J.-H."/>
        </authorList>
    </citation>
    <scope>NUCLEOTIDE SEQUENCE</scope>
    <source>
        <strain evidence="4">YSTF-M11</strain>
    </source>
</reference>
<keyword evidence="5" id="KW-1185">Reference proteome</keyword>
<keyword evidence="2" id="KW-1133">Transmembrane helix</keyword>
<dbReference type="EMBL" id="JAHXDN010000004">
    <property type="protein sequence ID" value="MBW4709361.1"/>
    <property type="molecule type" value="Genomic_DNA"/>
</dbReference>
<evidence type="ECO:0000313" key="4">
    <source>
        <dbReference type="EMBL" id="MBW4709361.1"/>
    </source>
</evidence>
<proteinExistence type="predicted"/>
<keyword evidence="2" id="KW-0812">Transmembrane</keyword>
<feature type="region of interest" description="Disordered" evidence="1">
    <location>
        <begin position="330"/>
        <end position="367"/>
    </location>
</feature>
<evidence type="ECO:0000259" key="3">
    <source>
        <dbReference type="Pfam" id="PF03372"/>
    </source>
</evidence>
<feature type="transmembrane region" description="Helical" evidence="2">
    <location>
        <begin position="6"/>
        <end position="25"/>
    </location>
</feature>
<sequence length="367" mass="40663">MLDSLANGLFWVLAAALVLATVLPLTKSPLGAVRGLAFPRLQIACLAVLLALLSVVLPLVTSGWVTLVLLVVAGVQAGYIVKFTPVWPKQSHGAEADLRRDTDRQIALMSANVKMSNRAYDRLLTQITAYDPDVIMAIEVDDAWVAALQKALKARYAHWVTVPQDNGYGLCLISRLSLANSEVRTLVTRNVPSIRTEIALQSGDAIQLNLLHPEPPVIDHDTKGRDSEIALVGLEAQSANLPVIVAGDLNDVAWSTTTRKFQRLSQLLDPRVGRGLYNTFHADFAAFRWPLDHLFHDARFRLITLERVPHIGSDHFPIFFRLALAPKPRGAEQLDPATVEEKADARDMIRSEQNRDRMPIGEDWEKD</sequence>
<dbReference type="AlphaFoldDB" id="A0A9X1FXG9"/>
<comment type="caution">
    <text evidence="4">The sequence shown here is derived from an EMBL/GenBank/DDBJ whole genome shotgun (WGS) entry which is preliminary data.</text>
</comment>
<protein>
    <submittedName>
        <fullName evidence="4">Endonuclease/exonuclease/phosphatase family protein</fullName>
    </submittedName>
</protein>
<feature type="compositionally biased region" description="Basic and acidic residues" evidence="1">
    <location>
        <begin position="339"/>
        <end position="367"/>
    </location>
</feature>
<name>A0A9X1FXG9_9RHOB</name>
<dbReference type="Proteomes" id="UP001138661">
    <property type="component" value="Unassembled WGS sequence"/>
</dbReference>
<feature type="transmembrane region" description="Helical" evidence="2">
    <location>
        <begin position="63"/>
        <end position="81"/>
    </location>
</feature>
<feature type="domain" description="Endonuclease/exonuclease/phosphatase" evidence="3">
    <location>
        <begin position="109"/>
        <end position="315"/>
    </location>
</feature>
<gene>
    <name evidence="4" type="ORF">KX928_16340</name>
</gene>